<gene>
    <name evidence="2" type="ORF">GCM10022224_013590</name>
</gene>
<dbReference type="PROSITE" id="PS50943">
    <property type="entry name" value="HTH_CROC1"/>
    <property type="match status" value="1"/>
</dbReference>
<dbReference type="SUPFAM" id="SSF47413">
    <property type="entry name" value="lambda repressor-like DNA-binding domains"/>
    <property type="match status" value="1"/>
</dbReference>
<dbReference type="EMBL" id="BAAAZP010000019">
    <property type="protein sequence ID" value="GAA3652005.1"/>
    <property type="molecule type" value="Genomic_DNA"/>
</dbReference>
<dbReference type="SMART" id="SM00530">
    <property type="entry name" value="HTH_XRE"/>
    <property type="match status" value="1"/>
</dbReference>
<keyword evidence="3" id="KW-1185">Reference proteome</keyword>
<evidence type="ECO:0000313" key="2">
    <source>
        <dbReference type="EMBL" id="GAA3652005.1"/>
    </source>
</evidence>
<dbReference type="CDD" id="cd00093">
    <property type="entry name" value="HTH_XRE"/>
    <property type="match status" value="1"/>
</dbReference>
<evidence type="ECO:0000259" key="1">
    <source>
        <dbReference type="PROSITE" id="PS50943"/>
    </source>
</evidence>
<name>A0ABP7B8Z4_9ACTN</name>
<dbReference type="RefSeq" id="WP_344874080.1">
    <property type="nucleotide sequence ID" value="NZ_BAAAZP010000019.1"/>
</dbReference>
<dbReference type="Gene3D" id="1.10.260.40">
    <property type="entry name" value="lambda repressor-like DNA-binding domains"/>
    <property type="match status" value="1"/>
</dbReference>
<protein>
    <recommendedName>
        <fullName evidence="1">HTH cro/C1-type domain-containing protein</fullName>
    </recommendedName>
</protein>
<feature type="domain" description="HTH cro/C1-type" evidence="1">
    <location>
        <begin position="26"/>
        <end position="81"/>
    </location>
</feature>
<comment type="caution">
    <text evidence="2">The sequence shown here is derived from an EMBL/GenBank/DDBJ whole genome shotgun (WGS) entry which is preliminary data.</text>
</comment>
<dbReference type="Pfam" id="PF13560">
    <property type="entry name" value="HTH_31"/>
    <property type="match status" value="1"/>
</dbReference>
<organism evidence="2 3">
    <name type="scientific">Nonomuraea antimicrobica</name>
    <dbReference type="NCBI Taxonomy" id="561173"/>
    <lineage>
        <taxon>Bacteria</taxon>
        <taxon>Bacillati</taxon>
        <taxon>Actinomycetota</taxon>
        <taxon>Actinomycetes</taxon>
        <taxon>Streptosporangiales</taxon>
        <taxon>Streptosporangiaceae</taxon>
        <taxon>Nonomuraea</taxon>
    </lineage>
</organism>
<reference evidence="3" key="1">
    <citation type="journal article" date="2019" name="Int. J. Syst. Evol. Microbiol.">
        <title>The Global Catalogue of Microorganisms (GCM) 10K type strain sequencing project: providing services to taxonomists for standard genome sequencing and annotation.</title>
        <authorList>
            <consortium name="The Broad Institute Genomics Platform"/>
            <consortium name="The Broad Institute Genome Sequencing Center for Infectious Disease"/>
            <person name="Wu L."/>
            <person name="Ma J."/>
        </authorList>
    </citation>
    <scope>NUCLEOTIDE SEQUENCE [LARGE SCALE GENOMIC DNA]</scope>
    <source>
        <strain evidence="3">JCM 16904</strain>
    </source>
</reference>
<accession>A0ABP7B8Z4</accession>
<dbReference type="InterPro" id="IPR001387">
    <property type="entry name" value="Cro/C1-type_HTH"/>
</dbReference>
<dbReference type="InterPro" id="IPR010982">
    <property type="entry name" value="Lambda_DNA-bd_dom_sf"/>
</dbReference>
<dbReference type="Proteomes" id="UP001500902">
    <property type="component" value="Unassembled WGS sequence"/>
</dbReference>
<evidence type="ECO:0000313" key="3">
    <source>
        <dbReference type="Proteomes" id="UP001500902"/>
    </source>
</evidence>
<sequence length="175" mass="18480">MYARDALWDSARVRALISAEDVGGVLKVARQARGWRQADLGRASGYSASTISRLETRRRVTSDLPTLRRVAEAAGVPADVLGAALGFTDPASVTVAATALQPQSQEDPVRRRTFLAAAGLTVPAHMLTSLDDALAILPAPAVPPTASEVAARLARARALFNAGGWTRSWTGYRGC</sequence>
<proteinExistence type="predicted"/>